<feature type="region of interest" description="Disordered" evidence="5">
    <location>
        <begin position="1"/>
        <end position="21"/>
    </location>
</feature>
<evidence type="ECO:0000256" key="2">
    <source>
        <dbReference type="ARBA" id="ARBA00008670"/>
    </source>
</evidence>
<dbReference type="GO" id="GO:0005125">
    <property type="term" value="F:cytokine activity"/>
    <property type="evidence" value="ECO:0007669"/>
    <property type="project" value="UniProtKB-KW"/>
</dbReference>
<dbReference type="SMART" id="SM00207">
    <property type="entry name" value="TNF"/>
    <property type="match status" value="1"/>
</dbReference>
<dbReference type="Gene3D" id="2.60.120.40">
    <property type="match status" value="1"/>
</dbReference>
<reference evidence="8" key="1">
    <citation type="submission" date="2021-01" db="UniProtKB">
        <authorList>
            <consortium name="EnsemblMetazoa"/>
        </authorList>
    </citation>
    <scope>IDENTIFICATION</scope>
</reference>
<dbReference type="Pfam" id="PF00229">
    <property type="entry name" value="TNF"/>
    <property type="match status" value="1"/>
</dbReference>
<evidence type="ECO:0000259" key="7">
    <source>
        <dbReference type="PROSITE" id="PS50049"/>
    </source>
</evidence>
<name>A0A7M5XCQ9_9CNID</name>
<proteinExistence type="inferred from homology"/>
<keyword evidence="9" id="KW-1185">Reference proteome</keyword>
<feature type="region of interest" description="Disordered" evidence="5">
    <location>
        <begin position="187"/>
        <end position="250"/>
    </location>
</feature>
<dbReference type="OrthoDB" id="9446605at2759"/>
<dbReference type="SUPFAM" id="SSF49842">
    <property type="entry name" value="TNF-like"/>
    <property type="match status" value="1"/>
</dbReference>
<dbReference type="InterPro" id="IPR008983">
    <property type="entry name" value="Tumour_necrosis_fac-like_dom"/>
</dbReference>
<keyword evidence="3" id="KW-0202">Cytokine</keyword>
<feature type="compositionally biased region" description="Basic and acidic residues" evidence="5">
    <location>
        <begin position="106"/>
        <end position="134"/>
    </location>
</feature>
<dbReference type="GO" id="GO:0005615">
    <property type="term" value="C:extracellular space"/>
    <property type="evidence" value="ECO:0007669"/>
    <property type="project" value="UniProtKB-KW"/>
</dbReference>
<dbReference type="Pfam" id="PF01391">
    <property type="entry name" value="Collagen"/>
    <property type="match status" value="1"/>
</dbReference>
<evidence type="ECO:0000313" key="8">
    <source>
        <dbReference type="EnsemblMetazoa" id="CLYHEMP021239.2"/>
    </source>
</evidence>
<evidence type="ECO:0000256" key="5">
    <source>
        <dbReference type="SAM" id="MobiDB-lite"/>
    </source>
</evidence>
<dbReference type="AlphaFoldDB" id="A0A7M5XCQ9"/>
<dbReference type="PANTHER" id="PTHR11471">
    <property type="entry name" value="TUMOR NECROSIS FACTOR FAMILY MEMBER"/>
    <property type="match status" value="1"/>
</dbReference>
<sequence length="408" mass="45310">MGFITSDNVSSKECNENQTSKPVPAVTEVTYHNPKDCCKSCQRNKYFFVLQGLFNIVLLVLIIILFMMLKNLKTSMDDSLSLHTRTRRLHDDPISKGYSVNHRNANRTEQKTTERPAEQKATTEEKTRKPTKFLDKLHILETKVPLELRRRYTHKEPESARNSPVPFLAKIQSLTLKNGTECTCIGQPGLRGERGKPGPPGPAGPTGSKGIGERGPRGPPGKAGPRGDVGTIGLPGPQGIRGEKGEPGRASIPNLPVVHASGYQFLSPLDGMPKGILTSFDEKGSYTTINGKIQFKKGIITIKEYGFYHIYSQVFFQADEEGIDPHLCHYVYHFRKHRYNPDSTKYIILRGFSTKPNHVPNGQGFYTTSANGVFRLMEGDQLAIGVDPAHMPLISYAESATFFGAYMI</sequence>
<evidence type="ECO:0000313" key="9">
    <source>
        <dbReference type="Proteomes" id="UP000594262"/>
    </source>
</evidence>
<feature type="region of interest" description="Disordered" evidence="5">
    <location>
        <begin position="91"/>
        <end position="134"/>
    </location>
</feature>
<dbReference type="PROSITE" id="PS50049">
    <property type="entry name" value="THD_2"/>
    <property type="match status" value="1"/>
</dbReference>
<dbReference type="GO" id="GO:0005164">
    <property type="term" value="F:tumor necrosis factor receptor binding"/>
    <property type="evidence" value="ECO:0007669"/>
    <property type="project" value="InterPro"/>
</dbReference>
<dbReference type="EnsemblMetazoa" id="CLYHEMT021239.2">
    <property type="protein sequence ID" value="CLYHEMP021239.2"/>
    <property type="gene ID" value="CLYHEMG021239"/>
</dbReference>
<protein>
    <recommendedName>
        <fullName evidence="7">THD domain-containing protein</fullName>
    </recommendedName>
</protein>
<dbReference type="InterPro" id="IPR008160">
    <property type="entry name" value="Collagen"/>
</dbReference>
<evidence type="ECO:0000256" key="4">
    <source>
        <dbReference type="ARBA" id="ARBA00023136"/>
    </source>
</evidence>
<feature type="domain" description="THD" evidence="7">
    <location>
        <begin position="256"/>
        <end position="408"/>
    </location>
</feature>
<dbReference type="GO" id="GO:0006955">
    <property type="term" value="P:immune response"/>
    <property type="evidence" value="ECO:0007669"/>
    <property type="project" value="InterPro"/>
</dbReference>
<dbReference type="InterPro" id="IPR006052">
    <property type="entry name" value="TNF_dom"/>
</dbReference>
<evidence type="ECO:0000256" key="6">
    <source>
        <dbReference type="SAM" id="Phobius"/>
    </source>
</evidence>
<feature type="transmembrane region" description="Helical" evidence="6">
    <location>
        <begin position="46"/>
        <end position="69"/>
    </location>
</feature>
<keyword evidence="6" id="KW-1133">Transmembrane helix</keyword>
<keyword evidence="6" id="KW-0812">Transmembrane</keyword>
<organism evidence="8 9">
    <name type="scientific">Clytia hemisphaerica</name>
    <dbReference type="NCBI Taxonomy" id="252671"/>
    <lineage>
        <taxon>Eukaryota</taxon>
        <taxon>Metazoa</taxon>
        <taxon>Cnidaria</taxon>
        <taxon>Hydrozoa</taxon>
        <taxon>Hydroidolina</taxon>
        <taxon>Leptothecata</taxon>
        <taxon>Obeliida</taxon>
        <taxon>Clytiidae</taxon>
        <taxon>Clytia</taxon>
    </lineage>
</organism>
<comment type="similarity">
    <text evidence="2">Belongs to the tumor necrosis factor family.</text>
</comment>
<dbReference type="GO" id="GO:0016020">
    <property type="term" value="C:membrane"/>
    <property type="evidence" value="ECO:0007669"/>
    <property type="project" value="UniProtKB-SubCell"/>
</dbReference>
<dbReference type="Proteomes" id="UP000594262">
    <property type="component" value="Unplaced"/>
</dbReference>
<comment type="subcellular location">
    <subcellularLocation>
        <location evidence="1">Membrane</location>
    </subcellularLocation>
</comment>
<dbReference type="RefSeq" id="XP_066933463.1">
    <property type="nucleotide sequence ID" value="XM_067077362.1"/>
</dbReference>
<dbReference type="GeneID" id="136821137"/>
<evidence type="ECO:0000256" key="3">
    <source>
        <dbReference type="ARBA" id="ARBA00022514"/>
    </source>
</evidence>
<evidence type="ECO:0000256" key="1">
    <source>
        <dbReference type="ARBA" id="ARBA00004370"/>
    </source>
</evidence>
<dbReference type="PANTHER" id="PTHR11471:SF13">
    <property type="entry name" value="TNF FAMILY PROFILE DOMAIN-CONTAINING PROTEIN"/>
    <property type="match status" value="1"/>
</dbReference>
<keyword evidence="4 6" id="KW-0472">Membrane</keyword>
<accession>A0A7M5XCQ9</accession>